<accession>A0A0J7YNR6</accession>
<dbReference type="Proteomes" id="UP000035740">
    <property type="component" value="Unassembled WGS sequence"/>
</dbReference>
<dbReference type="AlphaFoldDB" id="A0A0J7YNR6"/>
<keyword evidence="2" id="KW-1185">Reference proteome</keyword>
<proteinExistence type="predicted"/>
<dbReference type="EMBL" id="KQ112757">
    <property type="protein sequence ID" value="KMS65209.1"/>
    <property type="molecule type" value="Genomic_DNA"/>
</dbReference>
<dbReference type="Gramene" id="KMS65209">
    <property type="protein sequence ID" value="KMS65209"/>
    <property type="gene ID" value="BVRB_038300"/>
</dbReference>
<evidence type="ECO:0000313" key="1">
    <source>
        <dbReference type="EMBL" id="KMS65209.1"/>
    </source>
</evidence>
<protein>
    <submittedName>
        <fullName evidence="1">Uncharacterized protein</fullName>
    </submittedName>
</protein>
<feature type="non-terminal residue" evidence="1">
    <location>
        <position position="1"/>
    </location>
</feature>
<gene>
    <name evidence="1" type="ORF">BVRB_038300</name>
</gene>
<reference evidence="1 2" key="1">
    <citation type="journal article" date="2014" name="Nature">
        <title>The genome of the recently domesticated crop plant sugar beet (Beta vulgaris).</title>
        <authorList>
            <person name="Dohm J.C."/>
            <person name="Minoche A.E."/>
            <person name="Holtgrawe D."/>
            <person name="Capella-Gutierrez S."/>
            <person name="Zakrzewski F."/>
            <person name="Tafer H."/>
            <person name="Rupp O."/>
            <person name="Sorensen T.R."/>
            <person name="Stracke R."/>
            <person name="Reinhardt R."/>
            <person name="Goesmann A."/>
            <person name="Kraft T."/>
            <person name="Schulz B."/>
            <person name="Stadler P.F."/>
            <person name="Schmidt T."/>
            <person name="Gabaldon T."/>
            <person name="Lehrach H."/>
            <person name="Weisshaar B."/>
            <person name="Himmelbauer H."/>
        </authorList>
    </citation>
    <scope>NUCLEOTIDE SEQUENCE [LARGE SCALE GENOMIC DNA]</scope>
    <source>
        <tissue evidence="1">Taproot</tissue>
    </source>
</reference>
<evidence type="ECO:0000313" key="2">
    <source>
        <dbReference type="Proteomes" id="UP000035740"/>
    </source>
</evidence>
<organism evidence="1 2">
    <name type="scientific">Beta vulgaris subsp. vulgaris</name>
    <name type="common">Beet</name>
    <dbReference type="NCBI Taxonomy" id="3555"/>
    <lineage>
        <taxon>Eukaryota</taxon>
        <taxon>Viridiplantae</taxon>
        <taxon>Streptophyta</taxon>
        <taxon>Embryophyta</taxon>
        <taxon>Tracheophyta</taxon>
        <taxon>Spermatophyta</taxon>
        <taxon>Magnoliopsida</taxon>
        <taxon>eudicotyledons</taxon>
        <taxon>Gunneridae</taxon>
        <taxon>Pentapetalae</taxon>
        <taxon>Caryophyllales</taxon>
        <taxon>Chenopodiaceae</taxon>
        <taxon>Betoideae</taxon>
        <taxon>Beta</taxon>
    </lineage>
</organism>
<sequence>VEAIPEGSLLLIQGNTLTKKPHLNLVNKLIKTSSPDNPRTRYGLSKLRNRVDYFLEKIMHRLVHIPRSVDIV</sequence>
<name>A0A0J7YNR6_BETVV</name>